<accession>A0A285UHP0</accession>
<keyword evidence="2" id="KW-0732">Signal</keyword>
<keyword evidence="4" id="KW-1185">Reference proteome</keyword>
<evidence type="ECO:0000313" key="4">
    <source>
        <dbReference type="Proteomes" id="UP000219167"/>
    </source>
</evidence>
<dbReference type="EMBL" id="OBQD01000008">
    <property type="protein sequence ID" value="SOC40918.1"/>
    <property type="molecule type" value="Genomic_DNA"/>
</dbReference>
<evidence type="ECO:0000256" key="1">
    <source>
        <dbReference type="SAM" id="MobiDB-lite"/>
    </source>
</evidence>
<dbReference type="Proteomes" id="UP000219167">
    <property type="component" value="Unassembled WGS sequence"/>
</dbReference>
<evidence type="ECO:0000256" key="2">
    <source>
        <dbReference type="SAM" id="SignalP"/>
    </source>
</evidence>
<dbReference type="AlphaFoldDB" id="A0A285UHP0"/>
<gene>
    <name evidence="3" type="ORF">SAMN05892877_10849</name>
</gene>
<reference evidence="3 4" key="1">
    <citation type="submission" date="2017-08" db="EMBL/GenBank/DDBJ databases">
        <authorList>
            <person name="de Groot N.N."/>
        </authorList>
    </citation>
    <scope>NUCLEOTIDE SEQUENCE [LARGE SCALE GENOMIC DNA]</scope>
    <source>
        <strain evidence="3 4">JC85</strain>
    </source>
</reference>
<dbReference type="OrthoDB" id="9959722at2"/>
<feature type="region of interest" description="Disordered" evidence="1">
    <location>
        <begin position="59"/>
        <end position="79"/>
    </location>
</feature>
<feature type="signal peptide" evidence="2">
    <location>
        <begin position="1"/>
        <end position="21"/>
    </location>
</feature>
<proteinExistence type="predicted"/>
<organism evidence="3 4">
    <name type="scientific">Rhizobium subbaraonis</name>
    <dbReference type="NCBI Taxonomy" id="908946"/>
    <lineage>
        <taxon>Bacteria</taxon>
        <taxon>Pseudomonadati</taxon>
        <taxon>Pseudomonadota</taxon>
        <taxon>Alphaproteobacteria</taxon>
        <taxon>Hyphomicrobiales</taxon>
        <taxon>Rhizobiaceae</taxon>
        <taxon>Rhizobium/Agrobacterium group</taxon>
        <taxon>Rhizobium</taxon>
    </lineage>
</organism>
<protein>
    <submittedName>
        <fullName evidence="3">Uncharacterized protein</fullName>
    </submittedName>
</protein>
<dbReference type="RefSeq" id="WP_097140075.1">
    <property type="nucleotide sequence ID" value="NZ_OBQD01000008.1"/>
</dbReference>
<sequence length="79" mass="8858">MLFRSVLLLTVSAALVGTAFAASRDRRDDPSYDLPVVVHGKTSMRQAMGANTTFSFKMFQRDGQQKPEPYSYPEPDSDR</sequence>
<name>A0A285UHP0_9HYPH</name>
<evidence type="ECO:0000313" key="3">
    <source>
        <dbReference type="EMBL" id="SOC40918.1"/>
    </source>
</evidence>
<feature type="chain" id="PRO_5012922269" evidence="2">
    <location>
        <begin position="22"/>
        <end position="79"/>
    </location>
</feature>